<keyword evidence="2" id="KW-1185">Reference proteome</keyword>
<sequence>MFGALARFARICESRDGKSIARSREGLEATFEMLDGIPRLAVHQIDVDPTDILTKVSALYPMEDIVLLASKIHDINWAHWAPGADKLMVLDSHRPYTAFEVRFTSLAAGRIYAETQMRIDPHKPATTDETVSRWGE</sequence>
<evidence type="ECO:0000313" key="1">
    <source>
        <dbReference type="EMBL" id="TMW58880.1"/>
    </source>
</evidence>
<gene>
    <name evidence="1" type="ORF">Poli38472_007025</name>
</gene>
<organism evidence="1 2">
    <name type="scientific">Pythium oligandrum</name>
    <name type="common">Mycoparasitic fungus</name>
    <dbReference type="NCBI Taxonomy" id="41045"/>
    <lineage>
        <taxon>Eukaryota</taxon>
        <taxon>Sar</taxon>
        <taxon>Stramenopiles</taxon>
        <taxon>Oomycota</taxon>
        <taxon>Peronosporomycetes</taxon>
        <taxon>Pythiales</taxon>
        <taxon>Pythiaceae</taxon>
        <taxon>Pythium</taxon>
    </lineage>
</organism>
<dbReference type="AlphaFoldDB" id="A0A8K1C9R0"/>
<name>A0A8K1C9R0_PYTOL</name>
<dbReference type="Proteomes" id="UP000794436">
    <property type="component" value="Unassembled WGS sequence"/>
</dbReference>
<dbReference type="EMBL" id="SPLM01000110">
    <property type="protein sequence ID" value="TMW58880.1"/>
    <property type="molecule type" value="Genomic_DNA"/>
</dbReference>
<proteinExistence type="predicted"/>
<accession>A0A8K1C9R0</accession>
<comment type="caution">
    <text evidence="1">The sequence shown here is derived from an EMBL/GenBank/DDBJ whole genome shotgun (WGS) entry which is preliminary data.</text>
</comment>
<evidence type="ECO:0000313" key="2">
    <source>
        <dbReference type="Proteomes" id="UP000794436"/>
    </source>
</evidence>
<reference evidence="1" key="1">
    <citation type="submission" date="2019-03" db="EMBL/GenBank/DDBJ databases">
        <title>Long read genome sequence of the mycoparasitic Pythium oligandrum ATCC 38472 isolated from sugarbeet rhizosphere.</title>
        <authorList>
            <person name="Gaulin E."/>
        </authorList>
    </citation>
    <scope>NUCLEOTIDE SEQUENCE</scope>
    <source>
        <strain evidence="1">ATCC 38472_TT</strain>
    </source>
</reference>
<protein>
    <submittedName>
        <fullName evidence="1">Uncharacterized protein</fullName>
    </submittedName>
</protein>